<evidence type="ECO:0000259" key="3">
    <source>
        <dbReference type="Pfam" id="PF12165"/>
    </source>
</evidence>
<dbReference type="GO" id="GO:0042393">
    <property type="term" value="F:histone binding"/>
    <property type="evidence" value="ECO:0007669"/>
    <property type="project" value="UniProtKB-UniRule"/>
</dbReference>
<feature type="compositionally biased region" description="Basic and acidic residues" evidence="2">
    <location>
        <begin position="195"/>
        <end position="204"/>
    </location>
</feature>
<keyword evidence="1" id="KW-0804">Transcription</keyword>
<dbReference type="InterPro" id="IPR021998">
    <property type="entry name" value="Alfin_N"/>
</dbReference>
<reference evidence="4" key="1">
    <citation type="submission" date="2019-12" db="EMBL/GenBank/DDBJ databases">
        <title>Genome sequencing and annotation of Brassica cretica.</title>
        <authorList>
            <person name="Studholme D.J."/>
            <person name="Sarris P.F."/>
        </authorList>
    </citation>
    <scope>NUCLEOTIDE SEQUENCE</scope>
    <source>
        <strain evidence="4">PFS-001/15</strain>
        <tissue evidence="4">Leaf</tissue>
    </source>
</reference>
<dbReference type="AlphaFoldDB" id="A0A8S9FS65"/>
<dbReference type="InterPro" id="IPR045104">
    <property type="entry name" value="Alfin"/>
</dbReference>
<dbReference type="GO" id="GO:0008270">
    <property type="term" value="F:zinc ion binding"/>
    <property type="evidence" value="ECO:0007669"/>
    <property type="project" value="UniProtKB-KW"/>
</dbReference>
<protein>
    <recommendedName>
        <fullName evidence="1">PHD finger protein ALFIN-LIKE</fullName>
    </recommendedName>
</protein>
<keyword evidence="1" id="KW-0156">Chromatin regulator</keyword>
<dbReference type="EMBL" id="QGKW02002228">
    <property type="protein sequence ID" value="KAF2536805.1"/>
    <property type="molecule type" value="Genomic_DNA"/>
</dbReference>
<dbReference type="GO" id="GO:0003712">
    <property type="term" value="F:transcription coregulator activity"/>
    <property type="evidence" value="ECO:0007669"/>
    <property type="project" value="TreeGrafter"/>
</dbReference>
<organism evidence="4 5">
    <name type="scientific">Brassica cretica</name>
    <name type="common">Mustard</name>
    <dbReference type="NCBI Taxonomy" id="69181"/>
    <lineage>
        <taxon>Eukaryota</taxon>
        <taxon>Viridiplantae</taxon>
        <taxon>Streptophyta</taxon>
        <taxon>Embryophyta</taxon>
        <taxon>Tracheophyta</taxon>
        <taxon>Spermatophyta</taxon>
        <taxon>Magnoliopsida</taxon>
        <taxon>eudicotyledons</taxon>
        <taxon>Gunneridae</taxon>
        <taxon>Pentapetalae</taxon>
        <taxon>rosids</taxon>
        <taxon>malvids</taxon>
        <taxon>Brassicales</taxon>
        <taxon>Brassicaceae</taxon>
        <taxon>Brassiceae</taxon>
        <taxon>Brassica</taxon>
    </lineage>
</organism>
<keyword evidence="1" id="KW-0863">Zinc-finger</keyword>
<evidence type="ECO:0000256" key="2">
    <source>
        <dbReference type="SAM" id="MobiDB-lite"/>
    </source>
</evidence>
<evidence type="ECO:0000313" key="5">
    <source>
        <dbReference type="Proteomes" id="UP000712281"/>
    </source>
</evidence>
<comment type="function">
    <text evidence="1">Histone-binding component that specifically recognizes H3 tails trimethylated on 'Lys-4' (H3K4me3), which mark transcription start sites of virtually all active genes.</text>
</comment>
<dbReference type="Pfam" id="PF12165">
    <property type="entry name" value="Alfin"/>
    <property type="match status" value="1"/>
</dbReference>
<evidence type="ECO:0000313" key="4">
    <source>
        <dbReference type="EMBL" id="KAF2536805.1"/>
    </source>
</evidence>
<dbReference type="PANTHER" id="PTHR12321">
    <property type="entry name" value="CPG BINDING PROTEIN"/>
    <property type="match status" value="1"/>
</dbReference>
<dbReference type="GO" id="GO:0006355">
    <property type="term" value="P:regulation of DNA-templated transcription"/>
    <property type="evidence" value="ECO:0007669"/>
    <property type="project" value="UniProtKB-UniRule"/>
</dbReference>
<dbReference type="GO" id="GO:0005634">
    <property type="term" value="C:nucleus"/>
    <property type="evidence" value="ECO:0007669"/>
    <property type="project" value="UniProtKB-SubCell"/>
</dbReference>
<comment type="subcellular location">
    <subcellularLocation>
        <location evidence="1">Nucleus</location>
    </subcellularLocation>
</comment>
<evidence type="ECO:0000256" key="1">
    <source>
        <dbReference type="RuleBase" id="RU369089"/>
    </source>
</evidence>
<feature type="region of interest" description="Disordered" evidence="2">
    <location>
        <begin position="190"/>
        <end position="212"/>
    </location>
</feature>
<comment type="caution">
    <text evidence="4">The sequence shown here is derived from an EMBL/GenBank/DDBJ whole genome shotgun (WGS) entry which is preliminary data.</text>
</comment>
<dbReference type="GO" id="GO:0000976">
    <property type="term" value="F:transcription cis-regulatory region binding"/>
    <property type="evidence" value="ECO:0007669"/>
    <property type="project" value="TreeGrafter"/>
</dbReference>
<gene>
    <name evidence="4" type="ORF">F2Q68_00018840</name>
</gene>
<comment type="subunit">
    <text evidence="1">Interacts with H3K4me3 and to a lesser extent with H3K4me2.</text>
</comment>
<sequence length="212" mass="24248">MDGGGAYNPRTVEEVYRDFKGRRSGMIKALTSDVQEFYRLCDPEKENLCLYGRPDEHWEVNLPAEEVPPELPEPVLGINFARDGMQEKDWLSLVAVHSHRGLPGREVTFRHNGAEHTKKAAIGPYLPCTLGRWLKTGGGDSPLPFPIGARACAVHVVTLEGIMFHGKEWDFNERYPRLIPRTYLEAKWKPWPRRSSHDREDPRSQRRFGGSQ</sequence>
<comment type="domain">
    <text evidence="1">The PHD-type zinc finger mediates the binding to H3K4me3.</text>
</comment>
<accession>A0A8S9FS65</accession>
<keyword evidence="1" id="KW-0479">Metal-binding</keyword>
<dbReference type="PANTHER" id="PTHR12321:SF129">
    <property type="entry name" value="PHD FINGER PROTEIN ALFIN-LIKE"/>
    <property type="match status" value="1"/>
</dbReference>
<keyword evidence="1" id="KW-0862">Zinc</keyword>
<proteinExistence type="inferred from homology"/>
<feature type="domain" description="Alfin N-terminal" evidence="3">
    <location>
        <begin position="11"/>
        <end position="100"/>
    </location>
</feature>
<dbReference type="GO" id="GO:0006325">
    <property type="term" value="P:chromatin organization"/>
    <property type="evidence" value="ECO:0007669"/>
    <property type="project" value="UniProtKB-UniRule"/>
</dbReference>
<keyword evidence="1" id="KW-0805">Transcription regulation</keyword>
<comment type="similarity">
    <text evidence="1">Belongs to the Alfin family.</text>
</comment>
<keyword evidence="1" id="KW-0539">Nucleus</keyword>
<dbReference type="Proteomes" id="UP000712281">
    <property type="component" value="Unassembled WGS sequence"/>
</dbReference>
<name>A0A8S9FS65_BRACR</name>